<dbReference type="InterPro" id="IPR014047">
    <property type="entry name" value="Chr_Tranpt_l_chain"/>
</dbReference>
<evidence type="ECO:0000256" key="3">
    <source>
        <dbReference type="ARBA" id="ARBA00022475"/>
    </source>
</evidence>
<comment type="subcellular location">
    <subcellularLocation>
        <location evidence="1">Cell membrane</location>
        <topology evidence="1">Multi-pass membrane protein</topology>
    </subcellularLocation>
</comment>
<feature type="transmembrane region" description="Helical" evidence="7">
    <location>
        <begin position="20"/>
        <end position="41"/>
    </location>
</feature>
<evidence type="ECO:0000313" key="8">
    <source>
        <dbReference type="EMBL" id="MFC4635444.1"/>
    </source>
</evidence>
<sequence>MDTLSRKSTPPASTNKLKEVALVFFKLGCFAFGGPAAHIAMMEDEIITKRKWMSREHFLDLIGATNLIPGPNSTEMTMHCGHERAGRRGLFVAGIAFIFPAVVITAVLAYLYVSYGNLPEVAPFLFGIKPAVLAIIASAILKLGKKAIKTTDLIVIGILVLIAALLGVHEVVALLGAGILGTLYFYLKSKASSTKAIIPVPLLFSSLLIKTSALKVFWTFLKVGAILYGSGYVLFAYLDAELVSKGWLTRTALIDAIAVGQFTPGPVLSTATFIGYQLSGFWGALAATTGIFLPSFLFVLILHPFVSKMRSSKILSYFLDTVNVAAVAVMLSVLITMGIDTLTDWRAVLIAGISAFFMFSKWKISVMWLIAGGAVLGYLLLLL</sequence>
<evidence type="ECO:0000313" key="9">
    <source>
        <dbReference type="Proteomes" id="UP001596043"/>
    </source>
</evidence>
<feature type="transmembrane region" description="Helical" evidence="7">
    <location>
        <begin position="366"/>
        <end position="382"/>
    </location>
</feature>
<dbReference type="PANTHER" id="PTHR33567:SF3">
    <property type="entry name" value="CHROMATE ION TRANSPORTER (EUROFUNG)"/>
    <property type="match status" value="1"/>
</dbReference>
<dbReference type="PIRSF" id="PIRSF004810">
    <property type="entry name" value="ChrA"/>
    <property type="match status" value="1"/>
</dbReference>
<evidence type="ECO:0000256" key="5">
    <source>
        <dbReference type="ARBA" id="ARBA00022989"/>
    </source>
</evidence>
<feature type="transmembrane region" description="Helical" evidence="7">
    <location>
        <begin position="314"/>
        <end position="337"/>
    </location>
</feature>
<feature type="transmembrane region" description="Helical" evidence="7">
    <location>
        <begin position="153"/>
        <end position="186"/>
    </location>
</feature>
<dbReference type="EMBL" id="JBHSFV010000010">
    <property type="protein sequence ID" value="MFC4635444.1"/>
    <property type="molecule type" value="Genomic_DNA"/>
</dbReference>
<dbReference type="NCBIfam" id="TIGR00937">
    <property type="entry name" value="2A51"/>
    <property type="match status" value="1"/>
</dbReference>
<evidence type="ECO:0000256" key="2">
    <source>
        <dbReference type="ARBA" id="ARBA00005262"/>
    </source>
</evidence>
<evidence type="ECO:0000256" key="1">
    <source>
        <dbReference type="ARBA" id="ARBA00004651"/>
    </source>
</evidence>
<feature type="transmembrane region" description="Helical" evidence="7">
    <location>
        <begin position="90"/>
        <end position="115"/>
    </location>
</feature>
<dbReference type="Pfam" id="PF02417">
    <property type="entry name" value="Chromate_transp"/>
    <property type="match status" value="2"/>
</dbReference>
<comment type="similarity">
    <text evidence="2">Belongs to the chromate ion transporter (CHR) (TC 2.A.51) family.</text>
</comment>
<evidence type="ECO:0000256" key="7">
    <source>
        <dbReference type="SAM" id="Phobius"/>
    </source>
</evidence>
<feature type="transmembrane region" description="Helical" evidence="7">
    <location>
        <begin position="192"/>
        <end position="209"/>
    </location>
</feature>
<evidence type="ECO:0000256" key="4">
    <source>
        <dbReference type="ARBA" id="ARBA00022692"/>
    </source>
</evidence>
<comment type="caution">
    <text evidence="8">The sequence shown here is derived from an EMBL/GenBank/DDBJ whole genome shotgun (WGS) entry which is preliminary data.</text>
</comment>
<keyword evidence="6 7" id="KW-0472">Membrane</keyword>
<dbReference type="Proteomes" id="UP001596043">
    <property type="component" value="Unassembled WGS sequence"/>
</dbReference>
<feature type="transmembrane region" description="Helical" evidence="7">
    <location>
        <begin position="216"/>
        <end position="238"/>
    </location>
</feature>
<feature type="transmembrane region" description="Helical" evidence="7">
    <location>
        <begin position="121"/>
        <end position="141"/>
    </location>
</feature>
<keyword evidence="5 7" id="KW-1133">Transmembrane helix</keyword>
<proteinExistence type="inferred from homology"/>
<keyword evidence="3" id="KW-1003">Cell membrane</keyword>
<gene>
    <name evidence="8" type="primary">chrA</name>
    <name evidence="8" type="ORF">ACFO3O_16155</name>
</gene>
<protein>
    <submittedName>
        <fullName evidence="8">Chromate efflux transporter</fullName>
    </submittedName>
</protein>
<dbReference type="PANTHER" id="PTHR33567">
    <property type="entry name" value="CHROMATE ION TRANSPORTER (EUROFUNG)"/>
    <property type="match status" value="1"/>
</dbReference>
<keyword evidence="4 7" id="KW-0812">Transmembrane</keyword>
<organism evidence="8 9">
    <name type="scientific">Dokdonia ponticola</name>
    <dbReference type="NCBI Taxonomy" id="2041041"/>
    <lineage>
        <taxon>Bacteria</taxon>
        <taxon>Pseudomonadati</taxon>
        <taxon>Bacteroidota</taxon>
        <taxon>Flavobacteriia</taxon>
        <taxon>Flavobacteriales</taxon>
        <taxon>Flavobacteriaceae</taxon>
        <taxon>Dokdonia</taxon>
    </lineage>
</organism>
<evidence type="ECO:0000256" key="6">
    <source>
        <dbReference type="ARBA" id="ARBA00023136"/>
    </source>
</evidence>
<keyword evidence="9" id="KW-1185">Reference proteome</keyword>
<accession>A0ABV9HZD8</accession>
<feature type="transmembrane region" description="Helical" evidence="7">
    <location>
        <begin position="281"/>
        <end position="302"/>
    </location>
</feature>
<name>A0ABV9HZD8_9FLAO</name>
<dbReference type="InterPro" id="IPR003370">
    <property type="entry name" value="Chromate_transpt"/>
</dbReference>
<dbReference type="RefSeq" id="WP_379980667.1">
    <property type="nucleotide sequence ID" value="NZ_JBHSFV010000010.1"/>
</dbReference>
<reference evidence="9" key="1">
    <citation type="journal article" date="2019" name="Int. J. Syst. Evol. Microbiol.">
        <title>The Global Catalogue of Microorganisms (GCM) 10K type strain sequencing project: providing services to taxonomists for standard genome sequencing and annotation.</title>
        <authorList>
            <consortium name="The Broad Institute Genomics Platform"/>
            <consortium name="The Broad Institute Genome Sequencing Center for Infectious Disease"/>
            <person name="Wu L."/>
            <person name="Ma J."/>
        </authorList>
    </citation>
    <scope>NUCLEOTIDE SEQUENCE [LARGE SCALE GENOMIC DNA]</scope>
    <source>
        <strain evidence="9">YJ-61-S</strain>
    </source>
</reference>